<dbReference type="GO" id="GO:0006779">
    <property type="term" value="P:porphyrin-containing compound biosynthetic process"/>
    <property type="evidence" value="ECO:0007669"/>
    <property type="project" value="InterPro"/>
</dbReference>
<dbReference type="SMART" id="SM00729">
    <property type="entry name" value="Elp3"/>
    <property type="match status" value="1"/>
</dbReference>
<evidence type="ECO:0000313" key="5">
    <source>
        <dbReference type="Proteomes" id="UP000011991"/>
    </source>
</evidence>
<sequence>MQSVSHPHSGWTWPTPRSAYIHVPFCRHRCGYCNFSVIADRDDLVQPFLTAIDRELAQLDRPRIDTLFLGGGTPTHLDAAQLEWLLQQIELRFSLTDQAERSVEANPEDIDEPKLRLLADHGINRISLGVQSFNPQKLKVLQRSHTAAQAAAAIELAAKWIGNVSIDLIFAAPQETVSDWQADLQTALDLPINHLSTYALTFEKGTAFWTAQRAGRLDGVDEATEVAMYTMTRERSSARGLRHYEISNFARAGFRCRHNLAYWQGRGWYAAGPGAARFVNGHREVNHRSTTTYLKRIERNESPVAESDAITPLQYARERAAFGIRMIDGIDIAELARETKIDLHSECGDAIEKLMSQGLLQRQGNHIRLSEQGILFADSVASELLG</sequence>
<keyword evidence="5" id="KW-1185">Reference proteome</keyword>
<dbReference type="Pfam" id="PF04055">
    <property type="entry name" value="Radical_SAM"/>
    <property type="match status" value="1"/>
</dbReference>
<organism evidence="4 5">
    <name type="scientific">Rhodopirellula maiorica SM1</name>
    <dbReference type="NCBI Taxonomy" id="1265738"/>
    <lineage>
        <taxon>Bacteria</taxon>
        <taxon>Pseudomonadati</taxon>
        <taxon>Planctomycetota</taxon>
        <taxon>Planctomycetia</taxon>
        <taxon>Pirellulales</taxon>
        <taxon>Pirellulaceae</taxon>
        <taxon>Novipirellula</taxon>
    </lineage>
</organism>
<dbReference type="GO" id="GO:0005737">
    <property type="term" value="C:cytoplasm"/>
    <property type="evidence" value="ECO:0007669"/>
    <property type="project" value="UniProtKB-SubCell"/>
</dbReference>
<dbReference type="NCBIfam" id="TIGR00539">
    <property type="entry name" value="hemN_rel"/>
    <property type="match status" value="1"/>
</dbReference>
<dbReference type="PANTHER" id="PTHR13932:SF5">
    <property type="entry name" value="RADICAL S-ADENOSYL METHIONINE DOMAIN-CONTAINING PROTEIN 1, MITOCHONDRIAL"/>
    <property type="match status" value="1"/>
</dbReference>
<keyword evidence="2" id="KW-0408">Iron</keyword>
<reference evidence="4" key="1">
    <citation type="submission" date="2012-12" db="EMBL/GenBank/DDBJ databases">
        <title>Permanent draft genome of Rhodopirellula maiorica strain SM1.</title>
        <authorList>
            <person name="Richter M."/>
            <person name="Richter-Heitmann T."/>
            <person name="Frank C."/>
            <person name="Harder J."/>
            <person name="Glockner F.O."/>
        </authorList>
    </citation>
    <scope>NUCLEOTIDE SEQUENCE</scope>
    <source>
        <strain evidence="4">SM1</strain>
    </source>
</reference>
<keyword evidence="2" id="KW-0004">4Fe-4S</keyword>
<keyword evidence="2" id="KW-0349">Heme</keyword>
<comment type="caution">
    <text evidence="4">The sequence shown here is derived from an EMBL/GenBank/DDBJ whole genome shotgun (WGS) entry which is preliminary data.</text>
</comment>
<comment type="subcellular location">
    <subcellularLocation>
        <location evidence="2">Cytoplasm</location>
    </subcellularLocation>
</comment>
<evidence type="ECO:0000256" key="1">
    <source>
        <dbReference type="ARBA" id="ARBA00006100"/>
    </source>
</evidence>
<dbReference type="Proteomes" id="UP000011991">
    <property type="component" value="Unassembled WGS sequence"/>
</dbReference>
<dbReference type="InterPro" id="IPR010723">
    <property type="entry name" value="HemN_C"/>
</dbReference>
<dbReference type="SFLD" id="SFLDF00288">
    <property type="entry name" value="HemN-like__clustered_with_nucl"/>
    <property type="match status" value="1"/>
</dbReference>
<dbReference type="InterPro" id="IPR004559">
    <property type="entry name" value="HemW-like"/>
</dbReference>
<keyword evidence="4" id="KW-0560">Oxidoreductase</keyword>
<dbReference type="SFLD" id="SFLDG01065">
    <property type="entry name" value="anaerobic_coproporphyrinogen-I"/>
    <property type="match status" value="1"/>
</dbReference>
<protein>
    <recommendedName>
        <fullName evidence="2">Heme chaperone HemW</fullName>
    </recommendedName>
</protein>
<feature type="domain" description="Radical SAM core" evidence="3">
    <location>
        <begin position="11"/>
        <end position="242"/>
    </location>
</feature>
<keyword evidence="2" id="KW-0143">Chaperone</keyword>
<dbReference type="PATRIC" id="fig|1265738.3.peg.3975"/>
<dbReference type="SUPFAM" id="SSF102114">
    <property type="entry name" value="Radical SAM enzymes"/>
    <property type="match status" value="1"/>
</dbReference>
<dbReference type="GO" id="GO:0046872">
    <property type="term" value="F:metal ion binding"/>
    <property type="evidence" value="ECO:0007669"/>
    <property type="project" value="UniProtKB-UniRule"/>
</dbReference>
<dbReference type="SFLD" id="SFLDF00562">
    <property type="entry name" value="HemN-like__clustered_with_heat"/>
    <property type="match status" value="1"/>
</dbReference>
<dbReference type="Gene3D" id="3.80.30.20">
    <property type="entry name" value="tm_1862 like domain"/>
    <property type="match status" value="1"/>
</dbReference>
<evidence type="ECO:0000256" key="2">
    <source>
        <dbReference type="RuleBase" id="RU364116"/>
    </source>
</evidence>
<comment type="similarity">
    <text evidence="1">Belongs to the anaerobic coproporphyrinogen-III oxidase family. HemW subfamily.</text>
</comment>
<keyword evidence="2" id="KW-0963">Cytoplasm</keyword>
<dbReference type="AlphaFoldDB" id="M5RYT7"/>
<evidence type="ECO:0000313" key="4">
    <source>
        <dbReference type="EMBL" id="EMI19094.1"/>
    </source>
</evidence>
<dbReference type="GO" id="GO:0004109">
    <property type="term" value="F:coproporphyrinogen oxidase activity"/>
    <property type="evidence" value="ECO:0007669"/>
    <property type="project" value="InterPro"/>
</dbReference>
<keyword evidence="2" id="KW-0949">S-adenosyl-L-methionine</keyword>
<dbReference type="RefSeq" id="WP_008699441.1">
    <property type="nucleotide sequence ID" value="NZ_ANOG01000573.1"/>
</dbReference>
<reference evidence="4" key="2">
    <citation type="journal article" date="2013" name="Mar. Genomics">
        <title>Expression of sulfatases in Rhodopirellula baltica and the diversity of sulfatases in the genus Rhodopirellula.</title>
        <authorList>
            <person name="Wegner C.E."/>
            <person name="Richter-Heitmann T."/>
            <person name="Klindworth A."/>
            <person name="Klockow C."/>
            <person name="Richter M."/>
            <person name="Achstetter T."/>
            <person name="Glockner F.O."/>
            <person name="Harder J."/>
        </authorList>
    </citation>
    <scope>NUCLEOTIDE SEQUENCE [LARGE SCALE GENOMIC DNA]</scope>
    <source>
        <strain evidence="4">SM1</strain>
    </source>
</reference>
<dbReference type="PROSITE" id="PS51918">
    <property type="entry name" value="RADICAL_SAM"/>
    <property type="match status" value="1"/>
</dbReference>
<proteinExistence type="inferred from homology"/>
<dbReference type="EMBL" id="ANOG01000573">
    <property type="protein sequence ID" value="EMI19094.1"/>
    <property type="molecule type" value="Genomic_DNA"/>
</dbReference>
<dbReference type="Pfam" id="PF06969">
    <property type="entry name" value="HemN_C"/>
    <property type="match status" value="1"/>
</dbReference>
<dbReference type="SFLD" id="SFLDS00029">
    <property type="entry name" value="Radical_SAM"/>
    <property type="match status" value="1"/>
</dbReference>
<keyword evidence="2" id="KW-0411">Iron-sulfur</keyword>
<evidence type="ECO:0000259" key="3">
    <source>
        <dbReference type="PROSITE" id="PS51918"/>
    </source>
</evidence>
<dbReference type="InterPro" id="IPR007197">
    <property type="entry name" value="rSAM"/>
</dbReference>
<dbReference type="GO" id="GO:0051539">
    <property type="term" value="F:4 iron, 4 sulfur cluster binding"/>
    <property type="evidence" value="ECO:0007669"/>
    <property type="project" value="UniProtKB-UniRule"/>
</dbReference>
<dbReference type="SFLD" id="SFLDG01082">
    <property type="entry name" value="B12-binding_domain_containing"/>
    <property type="match status" value="1"/>
</dbReference>
<gene>
    <name evidence="4" type="ORF">RMSM_03973</name>
</gene>
<keyword evidence="2" id="KW-0479">Metal-binding</keyword>
<dbReference type="CDD" id="cd01335">
    <property type="entry name" value="Radical_SAM"/>
    <property type="match status" value="1"/>
</dbReference>
<dbReference type="PANTHER" id="PTHR13932">
    <property type="entry name" value="COPROPORPHYRINIGEN III OXIDASE"/>
    <property type="match status" value="1"/>
</dbReference>
<name>M5RYT7_9BACT</name>
<accession>M5RYT7</accession>
<comment type="function">
    <text evidence="2">Probably acts as a heme chaperone, transferring heme to an unknown acceptor. Binds one molecule of heme per monomer, possibly covalently. Binds 1 [4Fe-4S] cluster. The cluster is coordinated with 3 cysteines and an exchangeable S-adenosyl-L-methionine.</text>
</comment>
<dbReference type="InterPro" id="IPR006638">
    <property type="entry name" value="Elp3/MiaA/NifB-like_rSAM"/>
</dbReference>
<dbReference type="InterPro" id="IPR058240">
    <property type="entry name" value="rSAM_sf"/>
</dbReference>
<dbReference type="InterPro" id="IPR034505">
    <property type="entry name" value="Coproporphyrinogen-III_oxidase"/>
</dbReference>
<dbReference type="OrthoDB" id="9808022at2"/>
<dbReference type="InterPro" id="IPR023404">
    <property type="entry name" value="rSAM_horseshoe"/>
</dbReference>